<feature type="transmembrane region" description="Helical" evidence="2">
    <location>
        <begin position="20"/>
        <end position="41"/>
    </location>
</feature>
<organism evidence="3 4">
    <name type="scientific">Aspergillus neoniger (strain CBS 115656)</name>
    <dbReference type="NCBI Taxonomy" id="1448310"/>
    <lineage>
        <taxon>Eukaryota</taxon>
        <taxon>Fungi</taxon>
        <taxon>Dikarya</taxon>
        <taxon>Ascomycota</taxon>
        <taxon>Pezizomycotina</taxon>
        <taxon>Eurotiomycetes</taxon>
        <taxon>Eurotiomycetidae</taxon>
        <taxon>Eurotiales</taxon>
        <taxon>Aspergillaceae</taxon>
        <taxon>Aspergillus</taxon>
        <taxon>Aspergillus subgen. Circumdati</taxon>
    </lineage>
</organism>
<feature type="region of interest" description="Disordered" evidence="1">
    <location>
        <begin position="50"/>
        <end position="83"/>
    </location>
</feature>
<gene>
    <name evidence="3" type="ORF">BO87DRAFT_5614</name>
</gene>
<reference evidence="3" key="1">
    <citation type="submission" date="2016-12" db="EMBL/GenBank/DDBJ databases">
        <title>The genomes of Aspergillus section Nigri reveals drivers in fungal speciation.</title>
        <authorList>
            <consortium name="DOE Joint Genome Institute"/>
            <person name="Vesth T.C."/>
            <person name="Nybo J."/>
            <person name="Theobald S."/>
            <person name="Brandl J."/>
            <person name="Frisvad J.C."/>
            <person name="Nielsen K.F."/>
            <person name="Lyhne E.K."/>
            <person name="Kogle M.E."/>
            <person name="Kuo A."/>
            <person name="Riley R."/>
            <person name="Clum A."/>
            <person name="Nolan M."/>
            <person name="Lipzen A."/>
            <person name="Salamov A."/>
            <person name="Henrissat B."/>
            <person name="Wiebenga A."/>
            <person name="De Vries R.P."/>
            <person name="Grigoriev I.V."/>
            <person name="Mortensen U.H."/>
            <person name="Andersen M.R."/>
            <person name="Baker S.E."/>
        </authorList>
    </citation>
    <scope>NUCLEOTIDE SEQUENCE [LARGE SCALE GENOMIC DNA]</scope>
    <source>
        <strain evidence="3">CBS 115656</strain>
    </source>
</reference>
<dbReference type="Proteomes" id="UP000247647">
    <property type="component" value="Unassembled WGS sequence"/>
</dbReference>
<keyword evidence="2" id="KW-0472">Membrane</keyword>
<evidence type="ECO:0000313" key="4">
    <source>
        <dbReference type="Proteomes" id="UP000247647"/>
    </source>
</evidence>
<dbReference type="GeneID" id="37131835"/>
<dbReference type="EMBL" id="KZ821445">
    <property type="protein sequence ID" value="PYH39725.1"/>
    <property type="molecule type" value="Genomic_DNA"/>
</dbReference>
<evidence type="ECO:0000256" key="2">
    <source>
        <dbReference type="SAM" id="Phobius"/>
    </source>
</evidence>
<dbReference type="AlphaFoldDB" id="A0A318YXR8"/>
<keyword evidence="2" id="KW-1133">Transmembrane helix</keyword>
<accession>A0A318YXR8</accession>
<name>A0A318YXR8_ASPNB</name>
<evidence type="ECO:0000256" key="1">
    <source>
        <dbReference type="SAM" id="MobiDB-lite"/>
    </source>
</evidence>
<dbReference type="RefSeq" id="XP_025485203.1">
    <property type="nucleotide sequence ID" value="XM_025629379.1"/>
</dbReference>
<proteinExistence type="predicted"/>
<sequence>MGTFLREDLHVNHSNLLRLLLYLGIIMRINLWLAGIVSAVYRESQSGIMSCSPTRGKEKGRRIVEWGNPKKPPKSDDDSVHRPPPSCIDSLLLLSLILHSFSSN</sequence>
<keyword evidence="4" id="KW-1185">Reference proteome</keyword>
<evidence type="ECO:0000313" key="3">
    <source>
        <dbReference type="EMBL" id="PYH39725.1"/>
    </source>
</evidence>
<protein>
    <submittedName>
        <fullName evidence="3">Uncharacterized protein</fullName>
    </submittedName>
</protein>
<keyword evidence="2" id="KW-0812">Transmembrane</keyword>
<feature type="compositionally biased region" description="Basic and acidic residues" evidence="1">
    <location>
        <begin position="55"/>
        <end position="64"/>
    </location>
</feature>